<evidence type="ECO:0000256" key="2">
    <source>
        <dbReference type="ARBA" id="ARBA00012438"/>
    </source>
</evidence>
<evidence type="ECO:0000256" key="4">
    <source>
        <dbReference type="ARBA" id="ARBA00022679"/>
    </source>
</evidence>
<comment type="catalytic activity">
    <reaction evidence="1">
        <text>ATP + protein L-histidine = ADP + protein N-phospho-L-histidine.</text>
        <dbReference type="EC" id="2.7.13.3"/>
    </reaction>
</comment>
<evidence type="ECO:0000313" key="11">
    <source>
        <dbReference type="EMBL" id="GIH20657.1"/>
    </source>
</evidence>
<keyword evidence="6" id="KW-0418">Kinase</keyword>
<dbReference type="GO" id="GO:0046983">
    <property type="term" value="F:protein dimerization activity"/>
    <property type="evidence" value="ECO:0007669"/>
    <property type="project" value="InterPro"/>
</dbReference>
<dbReference type="Gene3D" id="1.20.5.1930">
    <property type="match status" value="1"/>
</dbReference>
<keyword evidence="4" id="KW-0808">Transferase</keyword>
<protein>
    <recommendedName>
        <fullName evidence="2">histidine kinase</fullName>
        <ecNumber evidence="2">2.7.13.3</ecNumber>
    </recommendedName>
</protein>
<dbReference type="GO" id="GO:0016020">
    <property type="term" value="C:membrane"/>
    <property type="evidence" value="ECO:0007669"/>
    <property type="project" value="InterPro"/>
</dbReference>
<comment type="caution">
    <text evidence="11">The sequence shown here is derived from an EMBL/GenBank/DDBJ whole genome shotgun (WGS) entry which is preliminary data.</text>
</comment>
<dbReference type="InterPro" id="IPR036890">
    <property type="entry name" value="HATPase_C_sf"/>
</dbReference>
<dbReference type="SUPFAM" id="SSF55874">
    <property type="entry name" value="ATPase domain of HSP90 chaperone/DNA topoisomerase II/histidine kinase"/>
    <property type="match status" value="1"/>
</dbReference>
<dbReference type="PANTHER" id="PTHR24421:SF10">
    <property type="entry name" value="NITRATE_NITRITE SENSOR PROTEIN NARQ"/>
    <property type="match status" value="1"/>
</dbReference>
<keyword evidence="3" id="KW-0597">Phosphoprotein</keyword>
<dbReference type="InterPro" id="IPR050482">
    <property type="entry name" value="Sensor_HK_TwoCompSys"/>
</dbReference>
<dbReference type="Pfam" id="PF02518">
    <property type="entry name" value="HATPase_c"/>
    <property type="match status" value="1"/>
</dbReference>
<accession>A0A8J3R322</accession>
<feature type="domain" description="Signal transduction histidine kinase subgroup 3 dimerisation and phosphoacceptor" evidence="10">
    <location>
        <begin position="243"/>
        <end position="305"/>
    </location>
</feature>
<evidence type="ECO:0000256" key="6">
    <source>
        <dbReference type="ARBA" id="ARBA00022777"/>
    </source>
</evidence>
<dbReference type="Pfam" id="PF07730">
    <property type="entry name" value="HisKA_3"/>
    <property type="match status" value="1"/>
</dbReference>
<evidence type="ECO:0000256" key="7">
    <source>
        <dbReference type="ARBA" id="ARBA00022840"/>
    </source>
</evidence>
<dbReference type="AlphaFoldDB" id="A0A8J3R322"/>
<evidence type="ECO:0000259" key="10">
    <source>
        <dbReference type="Pfam" id="PF07730"/>
    </source>
</evidence>
<dbReference type="InterPro" id="IPR011712">
    <property type="entry name" value="Sig_transdc_His_kin_sub3_dim/P"/>
</dbReference>
<evidence type="ECO:0000256" key="8">
    <source>
        <dbReference type="ARBA" id="ARBA00023012"/>
    </source>
</evidence>
<proteinExistence type="predicted"/>
<dbReference type="EC" id="2.7.13.3" evidence="2"/>
<evidence type="ECO:0000256" key="1">
    <source>
        <dbReference type="ARBA" id="ARBA00000085"/>
    </source>
</evidence>
<evidence type="ECO:0000259" key="9">
    <source>
        <dbReference type="Pfam" id="PF02518"/>
    </source>
</evidence>
<dbReference type="GO" id="GO:0000155">
    <property type="term" value="F:phosphorelay sensor kinase activity"/>
    <property type="evidence" value="ECO:0007669"/>
    <property type="project" value="InterPro"/>
</dbReference>
<organism evidence="11 12">
    <name type="scientific">Rugosimonospora africana</name>
    <dbReference type="NCBI Taxonomy" id="556532"/>
    <lineage>
        <taxon>Bacteria</taxon>
        <taxon>Bacillati</taxon>
        <taxon>Actinomycetota</taxon>
        <taxon>Actinomycetes</taxon>
        <taxon>Micromonosporales</taxon>
        <taxon>Micromonosporaceae</taxon>
        <taxon>Rugosimonospora</taxon>
    </lineage>
</organism>
<dbReference type="InterPro" id="IPR003594">
    <property type="entry name" value="HATPase_dom"/>
</dbReference>
<evidence type="ECO:0000313" key="12">
    <source>
        <dbReference type="Proteomes" id="UP000642748"/>
    </source>
</evidence>
<dbReference type="Proteomes" id="UP000642748">
    <property type="component" value="Unassembled WGS sequence"/>
</dbReference>
<keyword evidence="5" id="KW-0547">Nucleotide-binding</keyword>
<keyword evidence="12" id="KW-1185">Reference proteome</keyword>
<keyword evidence="8" id="KW-0902">Two-component regulatory system</keyword>
<dbReference type="CDD" id="cd16917">
    <property type="entry name" value="HATPase_UhpB-NarQ-NarX-like"/>
    <property type="match status" value="1"/>
</dbReference>
<dbReference type="PANTHER" id="PTHR24421">
    <property type="entry name" value="NITRATE/NITRITE SENSOR PROTEIN NARX-RELATED"/>
    <property type="match status" value="1"/>
</dbReference>
<dbReference type="GO" id="GO:0005524">
    <property type="term" value="F:ATP binding"/>
    <property type="evidence" value="ECO:0007669"/>
    <property type="project" value="UniProtKB-KW"/>
</dbReference>
<reference evidence="11" key="1">
    <citation type="submission" date="2021-01" db="EMBL/GenBank/DDBJ databases">
        <title>Whole genome shotgun sequence of Rugosimonospora africana NBRC 104875.</title>
        <authorList>
            <person name="Komaki H."/>
            <person name="Tamura T."/>
        </authorList>
    </citation>
    <scope>NUCLEOTIDE SEQUENCE</scope>
    <source>
        <strain evidence="11">NBRC 104875</strain>
    </source>
</reference>
<dbReference type="Gene3D" id="3.30.565.10">
    <property type="entry name" value="Histidine kinase-like ATPase, C-terminal domain"/>
    <property type="match status" value="1"/>
</dbReference>
<evidence type="ECO:0000256" key="5">
    <source>
        <dbReference type="ARBA" id="ARBA00022741"/>
    </source>
</evidence>
<gene>
    <name evidence="11" type="ORF">Raf01_88290</name>
</gene>
<dbReference type="EMBL" id="BONZ01000102">
    <property type="protein sequence ID" value="GIH20657.1"/>
    <property type="molecule type" value="Genomic_DNA"/>
</dbReference>
<evidence type="ECO:0000256" key="3">
    <source>
        <dbReference type="ARBA" id="ARBA00022553"/>
    </source>
</evidence>
<keyword evidence="7" id="KW-0067">ATP-binding</keyword>
<sequence length="454" mass="47730">MVGWAWVGWVWVVGRWRAAVALLLRAGGPAQRLSRWAWTADAILAAIAAAGTLNGTRSRDYDTYGIFVDRGWPVPPDPAIVAPDPARVPPSVLPSVPDPAFTHSYGPVSAWQPFIALLAAVPLVARRRYPLTVFWVVIAASELYHVDAGYDPTFTFAACVIAAYSAIMYSPHRIPAIVSALLGAGLIVGTHVSNVPSIGPGLSTVLVLIPIGLAANAIHVWRQRVGRLEAQRETATRLAVEQERSRIARELHDVVTHNVSVMVVQAGAARKIMDTAPEQAREALLAVESGGRAAMAELRHVMGLLTMNSDGPDPATESDLAPQPGLDQVAVLAARIRDTGVPVELTVTGAPVALPVGPDLAAYRVVQEALTNTIKYAAGASVRIVIDCTPDAVRVEVTDTGGTFGTSAAPIGAGNGRGLIGLRERLAVYGGTLAAGERPTGGYRVLAVIPIGDS</sequence>
<name>A0A8J3R322_9ACTN</name>
<feature type="domain" description="Histidine kinase/HSP90-like ATPase" evidence="9">
    <location>
        <begin position="361"/>
        <end position="450"/>
    </location>
</feature>